<protein>
    <submittedName>
        <fullName evidence="1">Uncharacterized protein</fullName>
    </submittedName>
</protein>
<gene>
    <name evidence="1" type="ORF">BV898_04581</name>
</gene>
<comment type="caution">
    <text evidence="1">The sequence shown here is derived from an EMBL/GenBank/DDBJ whole genome shotgun (WGS) entry which is preliminary data.</text>
</comment>
<reference evidence="2" key="1">
    <citation type="submission" date="2017-01" db="EMBL/GenBank/DDBJ databases">
        <title>Comparative genomics of anhydrobiosis in the tardigrade Hypsibius dujardini.</title>
        <authorList>
            <person name="Yoshida Y."/>
            <person name="Koutsovoulos G."/>
            <person name="Laetsch D."/>
            <person name="Stevens L."/>
            <person name="Kumar S."/>
            <person name="Horikawa D."/>
            <person name="Ishino K."/>
            <person name="Komine S."/>
            <person name="Tomita M."/>
            <person name="Blaxter M."/>
            <person name="Arakawa K."/>
        </authorList>
    </citation>
    <scope>NUCLEOTIDE SEQUENCE [LARGE SCALE GENOMIC DNA]</scope>
    <source>
        <strain evidence="2">Z151</strain>
    </source>
</reference>
<name>A0A1W0X232_HYPEX</name>
<organism evidence="1 2">
    <name type="scientific">Hypsibius exemplaris</name>
    <name type="common">Freshwater tardigrade</name>
    <dbReference type="NCBI Taxonomy" id="2072580"/>
    <lineage>
        <taxon>Eukaryota</taxon>
        <taxon>Metazoa</taxon>
        <taxon>Ecdysozoa</taxon>
        <taxon>Tardigrada</taxon>
        <taxon>Eutardigrada</taxon>
        <taxon>Parachela</taxon>
        <taxon>Hypsibioidea</taxon>
        <taxon>Hypsibiidae</taxon>
        <taxon>Hypsibius</taxon>
    </lineage>
</organism>
<accession>A0A1W0X232</accession>
<dbReference type="AlphaFoldDB" id="A0A1W0X232"/>
<dbReference type="Proteomes" id="UP000192578">
    <property type="component" value="Unassembled WGS sequence"/>
</dbReference>
<proteinExistence type="predicted"/>
<keyword evidence="2" id="KW-1185">Reference proteome</keyword>
<evidence type="ECO:0000313" key="1">
    <source>
        <dbReference type="EMBL" id="OQV21372.1"/>
    </source>
</evidence>
<sequence>MVFAAKIKSISQILRMKSRVAANHNTFSGPKTLIHHADMPESMPLDFCAICKLASSSLISKRSLICLNSSLRSHSGIYAFGALAGGLASVQRVFTTWSSCFRRWQPSL</sequence>
<dbReference type="EMBL" id="MTYJ01000023">
    <property type="protein sequence ID" value="OQV21372.1"/>
    <property type="molecule type" value="Genomic_DNA"/>
</dbReference>
<evidence type="ECO:0000313" key="2">
    <source>
        <dbReference type="Proteomes" id="UP000192578"/>
    </source>
</evidence>